<dbReference type="Gene3D" id="3.40.50.300">
    <property type="entry name" value="P-loop containing nucleotide triphosphate hydrolases"/>
    <property type="match status" value="1"/>
</dbReference>
<dbReference type="InterPro" id="IPR002625">
    <property type="entry name" value="Smr_dom"/>
</dbReference>
<feature type="non-terminal residue" evidence="3">
    <location>
        <position position="1"/>
    </location>
</feature>
<feature type="compositionally biased region" description="Basic and acidic residues" evidence="1">
    <location>
        <begin position="424"/>
        <end position="440"/>
    </location>
</feature>
<keyword evidence="4" id="KW-1185">Reference proteome</keyword>
<evidence type="ECO:0000259" key="2">
    <source>
        <dbReference type="PROSITE" id="PS50828"/>
    </source>
</evidence>
<accession>A0AAN4ZHD8</accession>
<dbReference type="SUPFAM" id="SSF52540">
    <property type="entry name" value="P-loop containing nucleoside triphosphate hydrolases"/>
    <property type="match status" value="1"/>
</dbReference>
<dbReference type="SUPFAM" id="SSF160443">
    <property type="entry name" value="SMR domain-like"/>
    <property type="match status" value="1"/>
</dbReference>
<dbReference type="InterPro" id="IPR027417">
    <property type="entry name" value="P-loop_NTPase"/>
</dbReference>
<dbReference type="InterPro" id="IPR026302">
    <property type="entry name" value="NEDD4-bd_p2"/>
</dbReference>
<evidence type="ECO:0000313" key="3">
    <source>
        <dbReference type="EMBL" id="GMR39939.1"/>
    </source>
</evidence>
<feature type="region of interest" description="Disordered" evidence="1">
    <location>
        <begin position="404"/>
        <end position="447"/>
    </location>
</feature>
<proteinExistence type="predicted"/>
<dbReference type="Pfam" id="PF13671">
    <property type="entry name" value="AAA_33"/>
    <property type="match status" value="1"/>
</dbReference>
<dbReference type="Proteomes" id="UP001328107">
    <property type="component" value="Unassembled WGS sequence"/>
</dbReference>
<evidence type="ECO:0000256" key="1">
    <source>
        <dbReference type="SAM" id="MobiDB-lite"/>
    </source>
</evidence>
<dbReference type="SMART" id="SM00463">
    <property type="entry name" value="SMR"/>
    <property type="match status" value="1"/>
</dbReference>
<dbReference type="EMBL" id="BTRK01000003">
    <property type="protein sequence ID" value="GMR39939.1"/>
    <property type="molecule type" value="Genomic_DNA"/>
</dbReference>
<sequence>RMSRQARHLQCYDGLAPLADIKKCIKHGHSVLILMRGPPGCGKSHLAEELRAYRTLHDEDTRQPIVLSTDRFFMTPKGRYAFDSSRLEEFHKKNRDEARAAMENNQSPVIIDNTNMQLAHMKQYINIALKSCYEIYVLDPCTPWRHDVHQLAKRNNHFVDERSIDAMLASFEPILRFADLLKPVEFVISRVDLSDDESDAEGGNSDRQMVPLTLNSLPPLTTSNGSEAPITVSTLPLPPGLFSPMRAQQLQQASPIISMSHEPLLSVHQRDVGCQATPAIGLLLEMKRGEAQTPLISTLCFSPGDIRVSSRRRGITSVDAETEAARPPPNPIEIVTAAFPKVPVEDVEHFAVEYPAGEYAQLLVDMGYEMDYVAPVPWHYEDADRSNRTRKGRHKDVIIDAFIESPATQTSPKKKTSIRKQKQQKTERGEGCGVTADDHSSASLSNEYSYEEKLEPLAAAFTDEDELIAVDVKQPIKNILELFFGHNSRQPDVHMPMWLLRLLHRCARGDLLTRGAVYHEDFPSIDLSGLQNEEVAMQQQLRNDAEIARRLHAEETEKSRRRSSSPTDLFTPDQIRSVQMLRGKYPAADPEQIASLFKEMGFNTTTTLSLLQAQFGEAVPGPAYTLPACILAPPQWTDSVDVRYSTDRALSSSSVSRSSSMTNAAGQSYGQRAAAMLPMQHMQQSQQPPQSRPLPTHLANGRITDVGRMAAANGAGRSQDQVRQDFIALHEKRWERQQRLDEALKKAQSVKDHHTRGYYGQEIRRAKEARIQVEKEIAELAQWWNDNLNSDVIDLHWMLAEQAMQMLRERIDQTKRGRGPKRLTVITGSGNNSVGGKAEIKQRVISMCRSQGYQYHYNNDGCIIINF</sequence>
<dbReference type="PANTHER" id="PTHR13308:SF40">
    <property type="entry name" value="NEDD4-BINDING PROTEIN 2-LIKE 1"/>
    <property type="match status" value="1"/>
</dbReference>
<reference evidence="4" key="1">
    <citation type="submission" date="2022-10" db="EMBL/GenBank/DDBJ databases">
        <title>Genome assembly of Pristionchus species.</title>
        <authorList>
            <person name="Yoshida K."/>
            <person name="Sommer R.J."/>
        </authorList>
    </citation>
    <scope>NUCLEOTIDE SEQUENCE [LARGE SCALE GENOMIC DNA]</scope>
    <source>
        <strain evidence="4">RS5460</strain>
    </source>
</reference>
<protein>
    <recommendedName>
        <fullName evidence="2">Smr domain-containing protein</fullName>
    </recommendedName>
</protein>
<dbReference type="PROSITE" id="PS50828">
    <property type="entry name" value="SMR"/>
    <property type="match status" value="1"/>
</dbReference>
<gene>
    <name evidence="3" type="ORF">PMAYCL1PPCAC_10134</name>
</gene>
<dbReference type="PANTHER" id="PTHR13308">
    <property type="entry name" value="NEDD4-BINDING PROTEIN 2-LIKE 1"/>
    <property type="match status" value="1"/>
</dbReference>
<feature type="domain" description="Smr" evidence="2">
    <location>
        <begin position="793"/>
        <end position="867"/>
    </location>
</feature>
<feature type="compositionally biased region" description="Basic residues" evidence="1">
    <location>
        <begin position="412"/>
        <end position="423"/>
    </location>
</feature>
<dbReference type="AlphaFoldDB" id="A0AAN4ZHD8"/>
<name>A0AAN4ZHD8_9BILA</name>
<dbReference type="InterPro" id="IPR036063">
    <property type="entry name" value="Smr_dom_sf"/>
</dbReference>
<evidence type="ECO:0000313" key="4">
    <source>
        <dbReference type="Proteomes" id="UP001328107"/>
    </source>
</evidence>
<comment type="caution">
    <text evidence="3">The sequence shown here is derived from an EMBL/GenBank/DDBJ whole genome shotgun (WGS) entry which is preliminary data.</text>
</comment>
<dbReference type="Gene3D" id="3.30.1370.110">
    <property type="match status" value="1"/>
</dbReference>
<organism evidence="3 4">
    <name type="scientific">Pristionchus mayeri</name>
    <dbReference type="NCBI Taxonomy" id="1317129"/>
    <lineage>
        <taxon>Eukaryota</taxon>
        <taxon>Metazoa</taxon>
        <taxon>Ecdysozoa</taxon>
        <taxon>Nematoda</taxon>
        <taxon>Chromadorea</taxon>
        <taxon>Rhabditida</taxon>
        <taxon>Rhabditina</taxon>
        <taxon>Diplogasteromorpha</taxon>
        <taxon>Diplogasteroidea</taxon>
        <taxon>Neodiplogasteridae</taxon>
        <taxon>Pristionchus</taxon>
    </lineage>
</organism>